<dbReference type="Proteomes" id="UP000298324">
    <property type="component" value="Unassembled WGS sequence"/>
</dbReference>
<dbReference type="AlphaFoldDB" id="A0A4Y7RF48"/>
<dbReference type="Pfam" id="PF16264">
    <property type="entry name" value="SatD"/>
    <property type="match status" value="1"/>
</dbReference>
<accession>A0A4Y7RF48</accession>
<comment type="caution">
    <text evidence="1">The sequence shown here is derived from an EMBL/GenBank/DDBJ whole genome shotgun (WGS) entry which is preliminary data.</text>
</comment>
<proteinExistence type="predicted"/>
<evidence type="ECO:0000313" key="1">
    <source>
        <dbReference type="EMBL" id="TEB07426.1"/>
    </source>
</evidence>
<reference evidence="1 2" key="1">
    <citation type="journal article" date="2018" name="Environ. Microbiol.">
        <title>Novel energy conservation strategies and behaviour of Pelotomaculum schinkii driving syntrophic propionate catabolism.</title>
        <authorList>
            <person name="Hidalgo-Ahumada C.A.P."/>
            <person name="Nobu M.K."/>
            <person name="Narihiro T."/>
            <person name="Tamaki H."/>
            <person name="Liu W.T."/>
            <person name="Kamagata Y."/>
            <person name="Stams A.J.M."/>
            <person name="Imachi H."/>
            <person name="Sousa D.Z."/>
        </authorList>
    </citation>
    <scope>NUCLEOTIDE SEQUENCE [LARGE SCALE GENOMIC DNA]</scope>
    <source>
        <strain evidence="1 2">HH</strain>
    </source>
</reference>
<name>A0A4Y7RF48_9FIRM</name>
<protein>
    <recommendedName>
        <fullName evidence="3">SatD family (SatD)</fullName>
    </recommendedName>
</protein>
<evidence type="ECO:0008006" key="3">
    <source>
        <dbReference type="Google" id="ProtNLM"/>
    </source>
</evidence>
<dbReference type="RefSeq" id="WP_190239323.1">
    <property type="nucleotide sequence ID" value="NZ_QFGA01000001.1"/>
</dbReference>
<evidence type="ECO:0000313" key="2">
    <source>
        <dbReference type="Proteomes" id="UP000298324"/>
    </source>
</evidence>
<organism evidence="1 2">
    <name type="scientific">Pelotomaculum schinkii</name>
    <dbReference type="NCBI Taxonomy" id="78350"/>
    <lineage>
        <taxon>Bacteria</taxon>
        <taxon>Bacillati</taxon>
        <taxon>Bacillota</taxon>
        <taxon>Clostridia</taxon>
        <taxon>Eubacteriales</taxon>
        <taxon>Desulfotomaculaceae</taxon>
        <taxon>Pelotomaculum</taxon>
    </lineage>
</organism>
<gene>
    <name evidence="1" type="ORF">Psch_00979</name>
</gene>
<dbReference type="EMBL" id="QFGA01000001">
    <property type="protein sequence ID" value="TEB07426.1"/>
    <property type="molecule type" value="Genomic_DNA"/>
</dbReference>
<sequence length="210" mass="24156">MKRITVVTADIINSKKNTEFLDATIERLKFLKLPSIITPFSVSRGDEIQGVIEGWLKYPEIIRYLRYFCRPLQIRVGIGIGFIEEELIRDDSWKMNGNAFYLARAALEDVEKIKGALTITKTGTNEFDAFINCIWLLIDAVQKKWTVKQWEAVNEYEQSGTYEEASKALGISMQNVEKRCRAAQWKQLKHAEKTLSKAQAYLEKFHPSTG</sequence>
<dbReference type="InterPro" id="IPR032580">
    <property type="entry name" value="SatD"/>
</dbReference>
<keyword evidence="2" id="KW-1185">Reference proteome</keyword>